<comment type="caution">
    <text evidence="2">The sequence shown here is derived from an EMBL/GenBank/DDBJ whole genome shotgun (WGS) entry which is preliminary data.</text>
</comment>
<organism evidence="2 3">
    <name type="scientific">Candidatus Clostridium radicumherbarum</name>
    <dbReference type="NCBI Taxonomy" id="3381662"/>
    <lineage>
        <taxon>Bacteria</taxon>
        <taxon>Bacillati</taxon>
        <taxon>Bacillota</taxon>
        <taxon>Clostridia</taxon>
        <taxon>Eubacteriales</taxon>
        <taxon>Clostridiaceae</taxon>
        <taxon>Clostridium</taxon>
    </lineage>
</organism>
<gene>
    <name evidence="2" type="ORF">ACJDUH_07515</name>
</gene>
<accession>A0ABW8TV45</accession>
<reference evidence="2 3" key="1">
    <citation type="submission" date="2024-11" db="EMBL/GenBank/DDBJ databases">
        <authorList>
            <person name="Heng Y.C."/>
            <person name="Lim A.C.H."/>
            <person name="Lee J.K.Y."/>
            <person name="Kittelmann S."/>
        </authorList>
    </citation>
    <scope>NUCLEOTIDE SEQUENCE [LARGE SCALE GENOMIC DNA]</scope>
    <source>
        <strain evidence="2 3">WILCCON 0202</strain>
    </source>
</reference>
<keyword evidence="1" id="KW-0472">Membrane</keyword>
<protein>
    <recommendedName>
        <fullName evidence="4">DUF5673 domain-containing protein</fullName>
    </recommendedName>
</protein>
<evidence type="ECO:0008006" key="4">
    <source>
        <dbReference type="Google" id="ProtNLM"/>
    </source>
</evidence>
<evidence type="ECO:0000313" key="2">
    <source>
        <dbReference type="EMBL" id="MFL0267947.1"/>
    </source>
</evidence>
<feature type="transmembrane region" description="Helical" evidence="1">
    <location>
        <begin position="73"/>
        <end position="93"/>
    </location>
</feature>
<evidence type="ECO:0000313" key="3">
    <source>
        <dbReference type="Proteomes" id="UP001623661"/>
    </source>
</evidence>
<evidence type="ECO:0000256" key="1">
    <source>
        <dbReference type="SAM" id="Phobius"/>
    </source>
</evidence>
<feature type="transmembrane region" description="Helical" evidence="1">
    <location>
        <begin position="6"/>
        <end position="22"/>
    </location>
</feature>
<proteinExistence type="predicted"/>
<keyword evidence="3" id="KW-1185">Reference proteome</keyword>
<dbReference type="EMBL" id="JBJHZY010000001">
    <property type="protein sequence ID" value="MFL0267947.1"/>
    <property type="molecule type" value="Genomic_DNA"/>
</dbReference>
<keyword evidence="1" id="KW-1133">Transmembrane helix</keyword>
<feature type="transmembrane region" description="Helical" evidence="1">
    <location>
        <begin position="43"/>
        <end position="67"/>
    </location>
</feature>
<dbReference type="Proteomes" id="UP001623661">
    <property type="component" value="Unassembled WGS sequence"/>
</dbReference>
<dbReference type="RefSeq" id="WP_406764533.1">
    <property type="nucleotide sequence ID" value="NZ_JBJHZY010000001.1"/>
</dbReference>
<name>A0ABW8TV45_9CLOT</name>
<keyword evidence="1" id="KW-0812">Transmembrane</keyword>
<sequence length="183" mass="20783">MKIFSSAIIFLTVFILMKYLGASSKKQAHKNEEGIIVLRMNKAYGIVGYIGILISLVIGVIATLGTIKNISDLIMAMSMFLFFFIISSMLVMVSKNQRVEAGDEKIIAYSMTGKATVIKWSEVTKVQFSKTSLELKLTAKRQQAKLHMHFIGFWDFVDLMKRKLDILVYKDAILILDTVKKRF</sequence>